<dbReference type="SFLD" id="SFLDS00019">
    <property type="entry name" value="Glutathione_Transferase_(cytos"/>
    <property type="match status" value="1"/>
</dbReference>
<dbReference type="CTD" id="692543"/>
<feature type="domain" description="GST C-terminal" evidence="7">
    <location>
        <begin position="81"/>
        <end position="204"/>
    </location>
</feature>
<dbReference type="EC" id="2.5.1.18" evidence="2"/>
<evidence type="ECO:0000256" key="3">
    <source>
        <dbReference type="ARBA" id="ARBA00022679"/>
    </source>
</evidence>
<dbReference type="CDD" id="cd03192">
    <property type="entry name" value="GST_C_Sigma_like"/>
    <property type="match status" value="1"/>
</dbReference>
<dbReference type="FunFam" id="1.20.1050.10:FF:000030">
    <property type="entry name" value="Glutathione S-transferase S1"/>
    <property type="match status" value="1"/>
</dbReference>
<gene>
    <name evidence="9" type="primary">LOC114242323</name>
</gene>
<dbReference type="CDD" id="cd03039">
    <property type="entry name" value="GST_N_Sigma_like"/>
    <property type="match status" value="1"/>
</dbReference>
<comment type="catalytic activity">
    <reaction evidence="5">
        <text>RX + glutathione = an S-substituted glutathione + a halide anion + H(+)</text>
        <dbReference type="Rhea" id="RHEA:16437"/>
        <dbReference type="ChEBI" id="CHEBI:15378"/>
        <dbReference type="ChEBI" id="CHEBI:16042"/>
        <dbReference type="ChEBI" id="CHEBI:17792"/>
        <dbReference type="ChEBI" id="CHEBI:57925"/>
        <dbReference type="ChEBI" id="CHEBI:90779"/>
        <dbReference type="EC" id="2.5.1.18"/>
    </reaction>
</comment>
<feature type="domain" description="GST N-terminal" evidence="6">
    <location>
        <begin position="2"/>
        <end position="79"/>
    </location>
</feature>
<evidence type="ECO:0000256" key="5">
    <source>
        <dbReference type="ARBA" id="ARBA00047960"/>
    </source>
</evidence>
<dbReference type="InterPro" id="IPR010987">
    <property type="entry name" value="Glutathione-S-Trfase_C-like"/>
</dbReference>
<evidence type="ECO:0000313" key="8">
    <source>
        <dbReference type="Proteomes" id="UP000504629"/>
    </source>
</evidence>
<dbReference type="PROSITE" id="PS50404">
    <property type="entry name" value="GST_NTER"/>
    <property type="match status" value="1"/>
</dbReference>
<protein>
    <recommendedName>
        <fullName evidence="2">glutathione transferase</fullName>
        <ecNumber evidence="2">2.5.1.18</ecNumber>
    </recommendedName>
</protein>
<dbReference type="GO" id="GO:0006749">
    <property type="term" value="P:glutathione metabolic process"/>
    <property type="evidence" value="ECO:0007669"/>
    <property type="project" value="TreeGrafter"/>
</dbReference>
<dbReference type="GO" id="GO:0004602">
    <property type="term" value="F:glutathione peroxidase activity"/>
    <property type="evidence" value="ECO:0007669"/>
    <property type="project" value="UniProtKB-ARBA"/>
</dbReference>
<keyword evidence="8" id="KW-1185">Reference proteome</keyword>
<dbReference type="OrthoDB" id="414243at2759"/>
<dbReference type="GO" id="GO:0004364">
    <property type="term" value="F:glutathione transferase activity"/>
    <property type="evidence" value="ECO:0007669"/>
    <property type="project" value="UniProtKB-EC"/>
</dbReference>
<dbReference type="Proteomes" id="UP000504629">
    <property type="component" value="Unplaced"/>
</dbReference>
<name>A0A6J2JLI4_BOMMA</name>
<evidence type="ECO:0000256" key="4">
    <source>
        <dbReference type="ARBA" id="ARBA00038317"/>
    </source>
</evidence>
<reference evidence="9" key="1">
    <citation type="submission" date="2025-08" db="UniProtKB">
        <authorList>
            <consortium name="RefSeq"/>
        </authorList>
    </citation>
    <scope>IDENTIFICATION</scope>
    <source>
        <tissue evidence="9">Silk gland</tissue>
    </source>
</reference>
<dbReference type="KEGG" id="bman:114242323"/>
<dbReference type="Pfam" id="PF14497">
    <property type="entry name" value="GST_C_3"/>
    <property type="match status" value="1"/>
</dbReference>
<evidence type="ECO:0000256" key="1">
    <source>
        <dbReference type="ARBA" id="ARBA00011738"/>
    </source>
</evidence>
<dbReference type="InterPro" id="IPR040079">
    <property type="entry name" value="Glutathione_S-Trfase"/>
</dbReference>
<dbReference type="SUPFAM" id="SSF52833">
    <property type="entry name" value="Thioredoxin-like"/>
    <property type="match status" value="1"/>
</dbReference>
<evidence type="ECO:0000313" key="9">
    <source>
        <dbReference type="RefSeq" id="XP_028029239.1"/>
    </source>
</evidence>
<proteinExistence type="inferred from homology"/>
<dbReference type="PROSITE" id="PS50405">
    <property type="entry name" value="GST_CTER"/>
    <property type="match status" value="1"/>
</dbReference>
<dbReference type="Gene3D" id="3.40.30.10">
    <property type="entry name" value="Glutaredoxin"/>
    <property type="match status" value="1"/>
</dbReference>
<dbReference type="RefSeq" id="XP_028029239.1">
    <property type="nucleotide sequence ID" value="XM_028173438.1"/>
</dbReference>
<comment type="subunit">
    <text evidence="1">Homodimer.</text>
</comment>
<organism evidence="8 9">
    <name type="scientific">Bombyx mandarina</name>
    <name type="common">Wild silk moth</name>
    <name type="synonym">Wild silkworm</name>
    <dbReference type="NCBI Taxonomy" id="7092"/>
    <lineage>
        <taxon>Eukaryota</taxon>
        <taxon>Metazoa</taxon>
        <taxon>Ecdysozoa</taxon>
        <taxon>Arthropoda</taxon>
        <taxon>Hexapoda</taxon>
        <taxon>Insecta</taxon>
        <taxon>Pterygota</taxon>
        <taxon>Neoptera</taxon>
        <taxon>Endopterygota</taxon>
        <taxon>Lepidoptera</taxon>
        <taxon>Glossata</taxon>
        <taxon>Ditrysia</taxon>
        <taxon>Bombycoidea</taxon>
        <taxon>Bombycidae</taxon>
        <taxon>Bombycinae</taxon>
        <taxon>Bombyx</taxon>
    </lineage>
</organism>
<dbReference type="FunFam" id="3.40.30.10:FF:000035">
    <property type="entry name" value="hematopoietic prostaglandin D synthase"/>
    <property type="match status" value="1"/>
</dbReference>
<dbReference type="InterPro" id="IPR036282">
    <property type="entry name" value="Glutathione-S-Trfase_C_sf"/>
</dbReference>
<dbReference type="SUPFAM" id="SSF47616">
    <property type="entry name" value="GST C-terminal domain-like"/>
    <property type="match status" value="1"/>
</dbReference>
<evidence type="ECO:0000256" key="2">
    <source>
        <dbReference type="ARBA" id="ARBA00012452"/>
    </source>
</evidence>
<dbReference type="InterPro" id="IPR004045">
    <property type="entry name" value="Glutathione_S-Trfase_N"/>
</dbReference>
<dbReference type="PANTHER" id="PTHR11571:SF224">
    <property type="entry name" value="HEMATOPOIETIC PROSTAGLANDIN D SYNTHASE"/>
    <property type="match status" value="1"/>
</dbReference>
<evidence type="ECO:0000259" key="6">
    <source>
        <dbReference type="PROSITE" id="PS50404"/>
    </source>
</evidence>
<dbReference type="InterPro" id="IPR004046">
    <property type="entry name" value="GST_C"/>
</dbReference>
<dbReference type="InterPro" id="IPR036249">
    <property type="entry name" value="Thioredoxin-like_sf"/>
</dbReference>
<sequence length="204" mass="23265">MPNVKFYYFPVKALGESQRLLLAYGGQEFEDNRISSENWPEFKPKTPFGQMPVLEIDGKQYAQSTAICRYLGRKYGLAGANDEEAFEIDQNVEFLNDIRASAASVHYEKDEAVKAKKRAELEETKYPFFFEKLNEILTKNNGHIALGKLTWGDFVYAGMYDYLKAMLQKPDLEQKYPALRKPIEAVLAIPKVKAYVDAAPSTEL</sequence>
<dbReference type="Pfam" id="PF02798">
    <property type="entry name" value="GST_N"/>
    <property type="match status" value="1"/>
</dbReference>
<dbReference type="GeneID" id="114242323"/>
<dbReference type="SFLD" id="SFLDG00363">
    <property type="entry name" value="AMPS_(cytGST):_Alpha-__Mu-__Pi"/>
    <property type="match status" value="1"/>
</dbReference>
<dbReference type="SFLD" id="SFLDG01205">
    <property type="entry name" value="AMPS.1"/>
    <property type="match status" value="1"/>
</dbReference>
<dbReference type="AlphaFoldDB" id="A0A6J2JLI4"/>
<evidence type="ECO:0000259" key="7">
    <source>
        <dbReference type="PROSITE" id="PS50405"/>
    </source>
</evidence>
<comment type="similarity">
    <text evidence="4">Belongs to the GST superfamily. Sigma family.</text>
</comment>
<dbReference type="PANTHER" id="PTHR11571">
    <property type="entry name" value="GLUTATHIONE S-TRANSFERASE"/>
    <property type="match status" value="1"/>
</dbReference>
<dbReference type="InterPro" id="IPR050213">
    <property type="entry name" value="GST_superfamily"/>
</dbReference>
<dbReference type="Gene3D" id="1.20.1050.10">
    <property type="match status" value="1"/>
</dbReference>
<keyword evidence="3" id="KW-0808">Transferase</keyword>
<accession>A0A6J2JLI4</accession>